<dbReference type="InterPro" id="IPR042199">
    <property type="entry name" value="AsparK_Bifunc_asparK/hSer_DH"/>
</dbReference>
<dbReference type="Gene3D" id="3.30.360.10">
    <property type="entry name" value="Dihydrodipicolinate Reductase, domain 2"/>
    <property type="match status" value="1"/>
</dbReference>
<dbReference type="Pfam" id="PF00696">
    <property type="entry name" value="AA_kinase"/>
    <property type="match status" value="1"/>
</dbReference>
<keyword evidence="12" id="KW-0791">Threonine biosynthesis</keyword>
<protein>
    <submittedName>
        <fullName evidence="31">Bifunctional aspartate kinase/homoserine dehydrogenase I</fullName>
        <ecNumber evidence="31">1.1.1.3</ecNumber>
        <ecNumber evidence="31">2.7.2.4</ecNumber>
    </submittedName>
</protein>
<dbReference type="CDD" id="cd04243">
    <property type="entry name" value="AAK_AK-HSDH-like"/>
    <property type="match status" value="1"/>
</dbReference>
<dbReference type="SUPFAM" id="SSF55347">
    <property type="entry name" value="Glyceraldehyde-3-phosphate dehydrogenase-like, C-terminal domain"/>
    <property type="match status" value="1"/>
</dbReference>
<dbReference type="GO" id="GO:0004412">
    <property type="term" value="F:homoserine dehydrogenase activity"/>
    <property type="evidence" value="ECO:0007669"/>
    <property type="project" value="UniProtKB-EC"/>
</dbReference>
<evidence type="ECO:0000256" key="14">
    <source>
        <dbReference type="ARBA" id="ARBA00022741"/>
    </source>
</evidence>
<dbReference type="InterPro" id="IPR005106">
    <property type="entry name" value="Asp/hSer_DH_NAD-bd"/>
</dbReference>
<gene>
    <name evidence="31" type="primary">thrA</name>
    <name evidence="31" type="ORF">N7U62_19810</name>
</gene>
<keyword evidence="15 31" id="KW-0418">Kinase</keyword>
<comment type="pathway">
    <text evidence="4">Amino-acid biosynthesis; L-threonine biosynthesis; L-threonine from L-aspartate: step 3/5.</text>
</comment>
<feature type="domain" description="Aspartokinase ACT" evidence="30">
    <location>
        <begin position="396"/>
        <end position="456"/>
    </location>
</feature>
<comment type="pathway">
    <text evidence="6">Amino-acid biosynthesis; L-threonine biosynthesis; L-threonine from L-aspartate: step 1/5.</text>
</comment>
<evidence type="ECO:0000256" key="7">
    <source>
        <dbReference type="ARBA" id="ARBA00007952"/>
    </source>
</evidence>
<dbReference type="Gene3D" id="1.20.120.1320">
    <property type="entry name" value="Aspartokinase, catalytic domain"/>
    <property type="match status" value="1"/>
</dbReference>
<evidence type="ECO:0000259" key="28">
    <source>
        <dbReference type="Pfam" id="PF00742"/>
    </source>
</evidence>
<keyword evidence="16" id="KW-0067">ATP-binding</keyword>
<dbReference type="NCBIfam" id="NF006959">
    <property type="entry name" value="PRK09436.1"/>
    <property type="match status" value="1"/>
</dbReference>
<keyword evidence="32" id="KW-1185">Reference proteome</keyword>
<evidence type="ECO:0000256" key="5">
    <source>
        <dbReference type="ARBA" id="ARBA00005062"/>
    </source>
</evidence>
<dbReference type="Pfam" id="PF00742">
    <property type="entry name" value="Homoserine_dh"/>
    <property type="match status" value="1"/>
</dbReference>
<dbReference type="Pfam" id="PF03447">
    <property type="entry name" value="NAD_binding_3"/>
    <property type="match status" value="1"/>
</dbReference>
<dbReference type="Gene3D" id="3.30.2130.10">
    <property type="entry name" value="VC0802-like"/>
    <property type="match status" value="1"/>
</dbReference>
<evidence type="ECO:0000256" key="3">
    <source>
        <dbReference type="ARBA" id="ARBA00004986"/>
    </source>
</evidence>
<organism evidence="31 32">
    <name type="scientific">Reichenbachiella ulvae</name>
    <dbReference type="NCBI Taxonomy" id="2980104"/>
    <lineage>
        <taxon>Bacteria</taxon>
        <taxon>Pseudomonadati</taxon>
        <taxon>Bacteroidota</taxon>
        <taxon>Cytophagia</taxon>
        <taxon>Cytophagales</taxon>
        <taxon>Reichenbachiellaceae</taxon>
        <taxon>Reichenbachiella</taxon>
    </lineage>
</organism>
<evidence type="ECO:0000256" key="16">
    <source>
        <dbReference type="ARBA" id="ARBA00022840"/>
    </source>
</evidence>
<evidence type="ECO:0000256" key="1">
    <source>
        <dbReference type="ARBA" id="ARBA00001920"/>
    </source>
</evidence>
<dbReference type="InterPro" id="IPR054352">
    <property type="entry name" value="ACT_Aspartokinase"/>
</dbReference>
<dbReference type="EMBL" id="JAOYOD010000001">
    <property type="protein sequence ID" value="MCV9388934.1"/>
    <property type="molecule type" value="Genomic_DNA"/>
</dbReference>
<dbReference type="PIRSF" id="PIRSF000727">
    <property type="entry name" value="ThrA"/>
    <property type="match status" value="1"/>
</dbReference>
<evidence type="ECO:0000256" key="22">
    <source>
        <dbReference type="ARBA" id="ARBA00023167"/>
    </source>
</evidence>
<dbReference type="InterPro" id="IPR045865">
    <property type="entry name" value="ACT-like_dom_sf"/>
</dbReference>
<evidence type="ECO:0000256" key="11">
    <source>
        <dbReference type="ARBA" id="ARBA00022679"/>
    </source>
</evidence>
<reference evidence="31 32" key="1">
    <citation type="submission" date="2022-10" db="EMBL/GenBank/DDBJ databases">
        <title>Comparative genomics and taxonomic characterization of three novel marine species of genus Reichenbachiella exhibiting antioxidant and polysaccharide degradation activities.</title>
        <authorList>
            <person name="Muhammad N."/>
            <person name="Lee Y.-J."/>
            <person name="Ko J."/>
            <person name="Kim S.-G."/>
        </authorList>
    </citation>
    <scope>NUCLEOTIDE SEQUENCE [LARGE SCALE GENOMIC DNA]</scope>
    <source>
        <strain evidence="31 32">ABR2-5</strain>
    </source>
</reference>
<dbReference type="InterPro" id="IPR001048">
    <property type="entry name" value="Asp/Glu/Uridylate_kinase"/>
</dbReference>
<comment type="similarity">
    <text evidence="7">In the C-terminal section; belongs to the homoserine dehydrogenase family.</text>
</comment>
<keyword evidence="11 31" id="KW-0808">Transferase</keyword>
<evidence type="ECO:0000259" key="29">
    <source>
        <dbReference type="Pfam" id="PF03447"/>
    </source>
</evidence>
<comment type="cofactor">
    <cofactor evidence="1">
        <name>a metal cation</name>
        <dbReference type="ChEBI" id="CHEBI:25213"/>
    </cofactor>
</comment>
<keyword evidence="10" id="KW-0028">Amino-acid biosynthesis</keyword>
<evidence type="ECO:0000256" key="18">
    <source>
        <dbReference type="ARBA" id="ARBA00023002"/>
    </source>
</evidence>
<evidence type="ECO:0000313" key="31">
    <source>
        <dbReference type="EMBL" id="MCV9388934.1"/>
    </source>
</evidence>
<evidence type="ECO:0000256" key="4">
    <source>
        <dbReference type="ARBA" id="ARBA00005056"/>
    </source>
</evidence>
<dbReference type="GO" id="GO:0004072">
    <property type="term" value="F:aspartate kinase activity"/>
    <property type="evidence" value="ECO:0007669"/>
    <property type="project" value="UniProtKB-EC"/>
</dbReference>
<dbReference type="PANTHER" id="PTHR43070">
    <property type="match status" value="1"/>
</dbReference>
<evidence type="ECO:0000256" key="8">
    <source>
        <dbReference type="ARBA" id="ARBA00010046"/>
    </source>
</evidence>
<comment type="similarity">
    <text evidence="8">In the N-terminal section; belongs to the aspartokinase family.</text>
</comment>
<evidence type="ECO:0000256" key="13">
    <source>
        <dbReference type="ARBA" id="ARBA00022723"/>
    </source>
</evidence>
<comment type="catalytic activity">
    <reaction evidence="25">
        <text>L-aspartate + ATP = 4-phospho-L-aspartate + ADP</text>
        <dbReference type="Rhea" id="RHEA:23776"/>
        <dbReference type="ChEBI" id="CHEBI:29991"/>
        <dbReference type="ChEBI" id="CHEBI:30616"/>
        <dbReference type="ChEBI" id="CHEBI:57535"/>
        <dbReference type="ChEBI" id="CHEBI:456216"/>
        <dbReference type="EC" id="2.7.2.4"/>
    </reaction>
    <physiologicalReaction direction="left-to-right" evidence="25">
        <dbReference type="Rhea" id="RHEA:23777"/>
    </physiologicalReaction>
</comment>
<dbReference type="CDD" id="cd04921">
    <property type="entry name" value="ACT_AKi-HSDH-ThrA-like_1"/>
    <property type="match status" value="1"/>
</dbReference>
<comment type="pathway">
    <text evidence="3">Amino-acid biosynthesis; L-methionine biosynthesis via de novo pathway; L-homoserine from L-aspartate: step 1/3.</text>
</comment>
<comment type="caution">
    <text evidence="31">The sequence shown here is derived from an EMBL/GenBank/DDBJ whole genome shotgun (WGS) entry which is preliminary data.</text>
</comment>
<evidence type="ECO:0000256" key="17">
    <source>
        <dbReference type="ARBA" id="ARBA00022857"/>
    </source>
</evidence>
<feature type="domain" description="Aspartate/glutamate/uridylate kinase" evidence="27">
    <location>
        <begin position="2"/>
        <end position="281"/>
    </location>
</feature>
<dbReference type="InterPro" id="IPR001341">
    <property type="entry name" value="Asp_kinase"/>
</dbReference>
<keyword evidence="20" id="KW-0915">Sodium</keyword>
<feature type="domain" description="Aspartate/homoserine dehydrogenase NAD-binding" evidence="29">
    <location>
        <begin position="470"/>
        <end position="606"/>
    </location>
</feature>
<dbReference type="PANTHER" id="PTHR43070:SF5">
    <property type="entry name" value="HOMOSERINE DEHYDROGENASE"/>
    <property type="match status" value="1"/>
</dbReference>
<accession>A0ABT3CZD1</accession>
<evidence type="ECO:0000256" key="20">
    <source>
        <dbReference type="ARBA" id="ARBA00023053"/>
    </source>
</evidence>
<dbReference type="PROSITE" id="PS01042">
    <property type="entry name" value="HOMOSER_DHGENASE"/>
    <property type="match status" value="1"/>
</dbReference>
<comment type="subunit">
    <text evidence="9">Homotetramer.</text>
</comment>
<dbReference type="CDD" id="cd04922">
    <property type="entry name" value="ACT_AKi-HSDH-ThrA_2"/>
    <property type="match status" value="1"/>
</dbReference>
<dbReference type="EC" id="1.1.1.3" evidence="31"/>
<comment type="pathway">
    <text evidence="2">Amino-acid biosynthesis; L-lysine biosynthesis via DAP pathway; (S)-tetrahydrodipicolinate from L-aspartate: step 1/4.</text>
</comment>
<dbReference type="NCBIfam" id="TIGR00657">
    <property type="entry name" value="asp_kinases"/>
    <property type="match status" value="1"/>
</dbReference>
<comment type="function">
    <text evidence="24">Bifunctional aspartate kinase and homoserine dehydrogenase that catalyzes the first and the third steps toward the synthesis of lysine, methionine and threonine from aspartate.</text>
</comment>
<dbReference type="SUPFAM" id="SSF55021">
    <property type="entry name" value="ACT-like"/>
    <property type="match status" value="2"/>
</dbReference>
<evidence type="ECO:0000259" key="30">
    <source>
        <dbReference type="Pfam" id="PF22468"/>
    </source>
</evidence>
<dbReference type="Gene3D" id="3.40.1160.10">
    <property type="entry name" value="Acetylglutamate kinase-like"/>
    <property type="match status" value="1"/>
</dbReference>
<evidence type="ECO:0000256" key="15">
    <source>
        <dbReference type="ARBA" id="ARBA00022777"/>
    </source>
</evidence>
<keyword evidence="17" id="KW-0521">NADP</keyword>
<evidence type="ECO:0000256" key="2">
    <source>
        <dbReference type="ARBA" id="ARBA00004766"/>
    </source>
</evidence>
<keyword evidence="18 31" id="KW-0560">Oxidoreductase</keyword>
<dbReference type="InterPro" id="IPR001342">
    <property type="entry name" value="HDH_cat"/>
</dbReference>
<evidence type="ECO:0000256" key="12">
    <source>
        <dbReference type="ARBA" id="ARBA00022697"/>
    </source>
</evidence>
<dbReference type="EC" id="2.7.2.4" evidence="31"/>
<sequence length="815" mass="88982">MKVLKFGGTSVGTPENLRIVKDILVAGQPEKTVCVVSALGGVTNLLHSCSDLAASGDESYEELLSQIEERHLSTIRELLPVKTQSVTFSKIKILLNELEDIMKGVYLIRELSPKTLDKVLSFGETLSSNIIVDYLNAENIKTDLGDSKALIKTDSAHNNANVDFALTNKNITEYISKAADLVVCAGFVSSDENGVTTTLGRGGSDYTAAIFAAALDADAFEIWTDVSGMMTSDPRQVTSAHPIEKLSFQEALELSHFGAKVIYPPTIQPVLDKKIPIKIKNTFAPEDPGTTICDDANGGKQFVKGLSSVSNIALLNLTGSGMVGVPKFSFRLFKALSEAKVNVIIITQASSEHSICVGIDKKDIEKSQEAIAAEFQLELSLRKIDPLEVETGMAIVALVGDNMRQHVGIGGQMFSALGENGISIKAIAQGSSERNITVVLEERHLKKALNVLHESFFLSKKKRMNLFMVGIGNVGGTLIEQIKKQYHYLDEQEDLELKIVGIANSRKMYFNDEDGINLEDWKGQLDSEGEPMEATQFVNRMVEANLRNSIFIDNTANADIAGLYEEILKKSISVVTPNKIACASGYENYLTLKSTAREYQSKFYYETNVGAGLPVLTTLGDLIKSGDKINKIQAVLSGSLNFIFNSFKPGVKFADVVRQAGVEGYTEPDPKIDLSGVDVMRKILILIRESGLKFELGDIESKSFIPQECMDTTSNEDFYSSLEKHDEVFQKIVSDAEAKGAKLKFVATFDKGQASVGLEEVPKDHPFYILEGKDNIVLFYTNRYVEQPLVIKGAGAGAEVTASGIFADVMRIANS</sequence>
<evidence type="ECO:0000256" key="24">
    <source>
        <dbReference type="ARBA" id="ARBA00044938"/>
    </source>
</evidence>
<evidence type="ECO:0000256" key="9">
    <source>
        <dbReference type="ARBA" id="ARBA00011881"/>
    </source>
</evidence>
<evidence type="ECO:0000256" key="25">
    <source>
        <dbReference type="ARBA" id="ARBA00048561"/>
    </source>
</evidence>
<dbReference type="SUPFAM" id="SSF51735">
    <property type="entry name" value="NAD(P)-binding Rossmann-fold domains"/>
    <property type="match status" value="1"/>
</dbReference>
<dbReference type="InterPro" id="IPR036393">
    <property type="entry name" value="AceGlu_kinase-like_sf"/>
</dbReference>
<dbReference type="Pfam" id="PF22468">
    <property type="entry name" value="ACT_9"/>
    <property type="match status" value="2"/>
</dbReference>
<dbReference type="PROSITE" id="PS00324">
    <property type="entry name" value="ASPARTOKINASE"/>
    <property type="match status" value="1"/>
</dbReference>
<comment type="catalytic activity">
    <reaction evidence="26">
        <text>L-homoserine + NADP(+) = L-aspartate 4-semialdehyde + NADPH + H(+)</text>
        <dbReference type="Rhea" id="RHEA:15761"/>
        <dbReference type="ChEBI" id="CHEBI:15378"/>
        <dbReference type="ChEBI" id="CHEBI:57476"/>
        <dbReference type="ChEBI" id="CHEBI:57783"/>
        <dbReference type="ChEBI" id="CHEBI:58349"/>
        <dbReference type="ChEBI" id="CHEBI:537519"/>
        <dbReference type="EC" id="1.1.1.3"/>
    </reaction>
    <physiologicalReaction direction="right-to-left" evidence="26">
        <dbReference type="Rhea" id="RHEA:15763"/>
    </physiologicalReaction>
</comment>
<dbReference type="InterPro" id="IPR019811">
    <property type="entry name" value="HDH_CS"/>
</dbReference>
<evidence type="ECO:0000259" key="27">
    <source>
        <dbReference type="Pfam" id="PF00696"/>
    </source>
</evidence>
<evidence type="ECO:0000256" key="21">
    <source>
        <dbReference type="ARBA" id="ARBA00023154"/>
    </source>
</evidence>
<proteinExistence type="inferred from homology"/>
<evidence type="ECO:0000256" key="10">
    <source>
        <dbReference type="ARBA" id="ARBA00022605"/>
    </source>
</evidence>
<dbReference type="Proteomes" id="UP001300692">
    <property type="component" value="Unassembled WGS sequence"/>
</dbReference>
<evidence type="ECO:0000256" key="26">
    <source>
        <dbReference type="ARBA" id="ARBA00048841"/>
    </source>
</evidence>
<evidence type="ECO:0000256" key="23">
    <source>
        <dbReference type="ARBA" id="ARBA00023268"/>
    </source>
</evidence>
<dbReference type="InterPro" id="IPR036291">
    <property type="entry name" value="NAD(P)-bd_dom_sf"/>
</dbReference>
<evidence type="ECO:0000256" key="19">
    <source>
        <dbReference type="ARBA" id="ARBA00023027"/>
    </source>
</evidence>
<dbReference type="InterPro" id="IPR049638">
    <property type="entry name" value="AK-HD"/>
</dbReference>
<keyword evidence="19" id="KW-0520">NAD</keyword>
<keyword evidence="13" id="KW-0479">Metal-binding</keyword>
<dbReference type="RefSeq" id="WP_264139831.1">
    <property type="nucleotide sequence ID" value="NZ_JAOYOD010000001.1"/>
</dbReference>
<keyword evidence="22" id="KW-0486">Methionine biosynthesis</keyword>
<dbReference type="SUPFAM" id="SSF53633">
    <property type="entry name" value="Carbamate kinase-like"/>
    <property type="match status" value="1"/>
</dbReference>
<evidence type="ECO:0000256" key="6">
    <source>
        <dbReference type="ARBA" id="ARBA00005139"/>
    </source>
</evidence>
<feature type="domain" description="Aspartokinase ACT" evidence="30">
    <location>
        <begin position="316"/>
        <end position="375"/>
    </location>
</feature>
<dbReference type="InterPro" id="IPR011147">
    <property type="entry name" value="Bifunc_Aspkin/hSer_DH"/>
</dbReference>
<keyword evidence="23" id="KW-0511">Multifunctional enzyme</keyword>
<keyword evidence="21" id="KW-0457">Lysine biosynthesis</keyword>
<comment type="pathway">
    <text evidence="5">Amino-acid biosynthesis; L-methionine biosynthesis via de novo pathway; L-homoserine from L-aspartate: step 3/3.</text>
</comment>
<name>A0ABT3CZD1_9BACT</name>
<feature type="domain" description="Homoserine dehydrogenase catalytic" evidence="28">
    <location>
        <begin position="614"/>
        <end position="810"/>
    </location>
</feature>
<dbReference type="Gene3D" id="3.40.50.720">
    <property type="entry name" value="NAD(P)-binding Rossmann-like Domain"/>
    <property type="match status" value="1"/>
</dbReference>
<dbReference type="InterPro" id="IPR018042">
    <property type="entry name" value="Aspartate_kinase_CS"/>
</dbReference>
<keyword evidence="14" id="KW-0547">Nucleotide-binding</keyword>
<evidence type="ECO:0000313" key="32">
    <source>
        <dbReference type="Proteomes" id="UP001300692"/>
    </source>
</evidence>